<dbReference type="GO" id="GO:0006629">
    <property type="term" value="P:lipid metabolic process"/>
    <property type="evidence" value="ECO:0007669"/>
    <property type="project" value="InterPro"/>
</dbReference>
<dbReference type="EMBL" id="AP022642">
    <property type="protein sequence ID" value="BCA26355.1"/>
    <property type="molecule type" value="Genomic_DNA"/>
</dbReference>
<evidence type="ECO:0000313" key="10">
    <source>
        <dbReference type="Proteomes" id="UP000501237"/>
    </source>
</evidence>
<dbReference type="PANTHER" id="PTHR43620">
    <property type="entry name" value="GLYCEROPHOSPHORYL DIESTER PHOSPHODIESTERASE"/>
    <property type="match status" value="1"/>
</dbReference>
<dbReference type="EC" id="3.1.4.46" evidence="2"/>
<dbReference type="PANTHER" id="PTHR43620:SF7">
    <property type="entry name" value="GLYCEROPHOSPHODIESTER PHOSPHODIESTERASE GDPD5-RELATED"/>
    <property type="match status" value="1"/>
</dbReference>
<evidence type="ECO:0000256" key="1">
    <source>
        <dbReference type="ARBA" id="ARBA00007277"/>
    </source>
</evidence>
<evidence type="ECO:0000259" key="8">
    <source>
        <dbReference type="PROSITE" id="PS51704"/>
    </source>
</evidence>
<comment type="catalytic activity">
    <reaction evidence="6">
        <text>a sn-glycero-3-phosphodiester + H2O = an alcohol + sn-glycerol 3-phosphate + H(+)</text>
        <dbReference type="Rhea" id="RHEA:12969"/>
        <dbReference type="ChEBI" id="CHEBI:15377"/>
        <dbReference type="ChEBI" id="CHEBI:15378"/>
        <dbReference type="ChEBI" id="CHEBI:30879"/>
        <dbReference type="ChEBI" id="CHEBI:57597"/>
        <dbReference type="ChEBI" id="CHEBI:83408"/>
        <dbReference type="EC" id="3.1.4.46"/>
    </reaction>
</comment>
<dbReference type="KEGG" id="poj:PtoMrB4_03320"/>
<dbReference type="RefSeq" id="WP_172432344.1">
    <property type="nucleotide sequence ID" value="NZ_AP022642.1"/>
</dbReference>
<organism evidence="9 10">
    <name type="scientific">Metapseudomonas otitidis</name>
    <dbReference type="NCBI Taxonomy" id="319939"/>
    <lineage>
        <taxon>Bacteria</taxon>
        <taxon>Pseudomonadati</taxon>
        <taxon>Pseudomonadota</taxon>
        <taxon>Gammaproteobacteria</taxon>
        <taxon>Pseudomonadales</taxon>
        <taxon>Pseudomonadaceae</taxon>
        <taxon>Metapseudomonas</taxon>
    </lineage>
</organism>
<evidence type="ECO:0000256" key="2">
    <source>
        <dbReference type="ARBA" id="ARBA00012247"/>
    </source>
</evidence>
<dbReference type="SUPFAM" id="SSF51695">
    <property type="entry name" value="PLC-like phosphodiesterases"/>
    <property type="match status" value="1"/>
</dbReference>
<protein>
    <recommendedName>
        <fullName evidence="2">glycerophosphodiester phosphodiesterase</fullName>
        <ecNumber evidence="2">3.1.4.46</ecNumber>
    </recommendedName>
</protein>
<dbReference type="InterPro" id="IPR030395">
    <property type="entry name" value="GP_PDE_dom"/>
</dbReference>
<dbReference type="AlphaFoldDB" id="A0A679G883"/>
<sequence length="383" mass="42081">MASTPTLRHWLAACSLTLPLCTFAAPDPVQSALDWTTQQPQATRAPARAEGQPLVIGHRGASGYVPEHTLASYALAALQGADYVEPDLVMTRDGHLVARHDNELGLTTDVSRHPEFADRKRTQSVDGVPLTGWFSEDFTLAELKTLRAIERIPQVRPGNARLDGAFEIPTLQEIIDLVKSLQLSQQRRIGLYIETKHPTHFQQLGLAMEKPLLRTLQRNGYTDRRAPVYIQSFEVDNLQRIARQSSLRLVQLYGSGQPYDQQVLGTGLTYARMASPDGLRAVARYAAGVGPEKGYIIPRDAAGNLGQPTRFVADAHAAGLKVHPYTFRAENAFLPTNLRQGSDPQARGDIQAEIRAFLDAGIDGLFIDQPDLAVQVRDARAAP</sequence>
<evidence type="ECO:0000256" key="4">
    <source>
        <dbReference type="ARBA" id="ARBA00022798"/>
    </source>
</evidence>
<dbReference type="GO" id="GO:0042597">
    <property type="term" value="C:periplasmic space"/>
    <property type="evidence" value="ECO:0007669"/>
    <property type="project" value="TreeGrafter"/>
</dbReference>
<gene>
    <name evidence="9" type="primary">glpQ</name>
    <name evidence="9" type="ORF">PtoMrB4_03320</name>
</gene>
<dbReference type="FunFam" id="3.20.20.190:FF:000050">
    <property type="entry name" value="Glycerophosphoryl diester phosphodiesterase"/>
    <property type="match status" value="1"/>
</dbReference>
<evidence type="ECO:0000256" key="7">
    <source>
        <dbReference type="SAM" id="SignalP"/>
    </source>
</evidence>
<feature type="chain" id="PRO_5025667421" description="glycerophosphodiester phosphodiesterase" evidence="7">
    <location>
        <begin position="25"/>
        <end position="383"/>
    </location>
</feature>
<evidence type="ECO:0000256" key="3">
    <source>
        <dbReference type="ARBA" id="ARBA00022729"/>
    </source>
</evidence>
<keyword evidence="5" id="KW-0378">Hydrolase</keyword>
<dbReference type="Pfam" id="PF03009">
    <property type="entry name" value="GDPD"/>
    <property type="match status" value="1"/>
</dbReference>
<dbReference type="Proteomes" id="UP000501237">
    <property type="component" value="Chromosome"/>
</dbReference>
<proteinExistence type="inferred from homology"/>
<keyword evidence="4" id="KW-0319">Glycerol metabolism</keyword>
<feature type="signal peptide" evidence="7">
    <location>
        <begin position="1"/>
        <end position="24"/>
    </location>
</feature>
<evidence type="ECO:0000256" key="6">
    <source>
        <dbReference type="ARBA" id="ARBA00047512"/>
    </source>
</evidence>
<dbReference type="GO" id="GO:0006071">
    <property type="term" value="P:glycerol metabolic process"/>
    <property type="evidence" value="ECO:0007669"/>
    <property type="project" value="UniProtKB-KW"/>
</dbReference>
<evidence type="ECO:0000256" key="5">
    <source>
        <dbReference type="ARBA" id="ARBA00022801"/>
    </source>
</evidence>
<reference evidence="9 10" key="1">
    <citation type="journal article" date="2020" name="Microbiol. Resour. Announc.">
        <title>Complete genome sequence of Pseudomonas otitidis strain MrB4, isolated from Lake Biwa in Japan.</title>
        <authorList>
            <person name="Miyazaki K."/>
            <person name="Hase E."/>
            <person name="Maruya T."/>
        </authorList>
    </citation>
    <scope>NUCLEOTIDE SEQUENCE [LARGE SCALE GENOMIC DNA]</scope>
    <source>
        <strain evidence="9 10">MrB4</strain>
    </source>
</reference>
<accession>A0A679G883</accession>
<dbReference type="CDD" id="cd08602">
    <property type="entry name" value="GDPD_ScGlpQ1_like"/>
    <property type="match status" value="1"/>
</dbReference>
<keyword evidence="3 7" id="KW-0732">Signal</keyword>
<dbReference type="Gene3D" id="3.20.20.190">
    <property type="entry name" value="Phosphatidylinositol (PI) phosphodiesterase"/>
    <property type="match status" value="1"/>
</dbReference>
<evidence type="ECO:0000313" key="9">
    <source>
        <dbReference type="EMBL" id="BCA26355.1"/>
    </source>
</evidence>
<comment type="similarity">
    <text evidence="1">Belongs to the glycerophosphoryl diester phosphodiesterase family.</text>
</comment>
<feature type="domain" description="GP-PDE" evidence="8">
    <location>
        <begin position="53"/>
        <end position="377"/>
    </location>
</feature>
<dbReference type="GeneID" id="57395542"/>
<name>A0A679G883_9GAMM</name>
<dbReference type="GO" id="GO:0008889">
    <property type="term" value="F:glycerophosphodiester phosphodiesterase activity"/>
    <property type="evidence" value="ECO:0007669"/>
    <property type="project" value="UniProtKB-EC"/>
</dbReference>
<dbReference type="PROSITE" id="PS51704">
    <property type="entry name" value="GP_PDE"/>
    <property type="match status" value="1"/>
</dbReference>
<dbReference type="InterPro" id="IPR017946">
    <property type="entry name" value="PLC-like_Pdiesterase_TIM-brl"/>
</dbReference>